<evidence type="ECO:0000259" key="3">
    <source>
        <dbReference type="Pfam" id="PF22784"/>
    </source>
</evidence>
<dbReference type="AlphaFoldDB" id="A0AAW0RKL0"/>
<proteinExistence type="predicted"/>
<dbReference type="GO" id="GO:0016791">
    <property type="term" value="F:phosphatase activity"/>
    <property type="evidence" value="ECO:0007669"/>
    <property type="project" value="UniProtKB-ARBA"/>
</dbReference>
<reference evidence="4 5" key="1">
    <citation type="submission" date="2020-02" db="EMBL/GenBank/DDBJ databases">
        <title>Comparative genomics of the hypocrealean fungal genus Beauvera.</title>
        <authorList>
            <person name="Showalter D.N."/>
            <person name="Bushley K.E."/>
            <person name="Rehner S.A."/>
        </authorList>
    </citation>
    <scope>NUCLEOTIDE SEQUENCE [LARGE SCALE GENOMIC DNA]</scope>
    <source>
        <strain evidence="4 5">ARSEF4384</strain>
    </source>
</reference>
<dbReference type="Proteomes" id="UP001397290">
    <property type="component" value="Unassembled WGS sequence"/>
</dbReference>
<evidence type="ECO:0000256" key="1">
    <source>
        <dbReference type="ARBA" id="ARBA00022801"/>
    </source>
</evidence>
<accession>A0AAW0RKL0</accession>
<dbReference type="InterPro" id="IPR029021">
    <property type="entry name" value="Prot-tyrosine_phosphatase-like"/>
</dbReference>
<feature type="chain" id="PRO_5043665187" description="Swiss Army Knife protein DSP-PTPase phosphatase domain-containing protein" evidence="2">
    <location>
        <begin position="20"/>
        <end position="610"/>
    </location>
</feature>
<dbReference type="Gene3D" id="3.90.190.10">
    <property type="entry name" value="Protein tyrosine phosphatase superfamily"/>
    <property type="match status" value="1"/>
</dbReference>
<sequence length="610" mass="66648">MLLGKAFLAFSWAAAAVHAAPSPSYVDMNGGAGPSNGNAAEGGLQRFEFVKEFMGSENELARSSAPYYAGQDSHQKITPETIAALKKHGITHIISANSEANNEEINKALAEAGITYTPLPVEDFQAATQDDFQRAWDAFVSNRGTGATLVWCGYGHGRTGTIISALQMFAEHERGQLHTWSRSDYDRNHVERAGQRSALDALQQRLQSEPTNPPALTEYQTDGLLSGDFTGIDCSLALGFVLLTVTPKTRRSLPGSVATLNSRQVTPTPMTPSSSTQDCERARDILRRKNVPSVCRTIKNIQLGLALSNDYYSGTWDRIGATLEGPAGKAILRLAEGPSPGFSTWQKVDMKASYGSESIDIGGIDKITLNAAAVFSGFRESNPKNDQWKVQDVQIRAECADPDFKAKDDKLVGLNAWYGHPGGWLGESAYKTKTVATFPIVPGDWAFSPPCAIIKDLTYQFKLSNVYYGGTWDELSFTIGESKDISLGESPDLDYTKDGTINLKEVFGKDQIDIRSLKEVRITDKFGKNGAGDAWSFEGTHSPNLQSLAARTLTRNRFLFLGITFSATCAHMDKKMAMKKFQSVSKWVYHAESGPAWTGDIITSDWIEVV</sequence>
<dbReference type="Pfam" id="PF22784">
    <property type="entry name" value="PTP-SAK"/>
    <property type="match status" value="1"/>
</dbReference>
<gene>
    <name evidence="4" type="ORF">G3M48_008674</name>
</gene>
<keyword evidence="2" id="KW-0732">Signal</keyword>
<keyword evidence="5" id="KW-1185">Reference proteome</keyword>
<evidence type="ECO:0000313" key="5">
    <source>
        <dbReference type="Proteomes" id="UP001397290"/>
    </source>
</evidence>
<dbReference type="EMBL" id="JAAHCF010000662">
    <property type="protein sequence ID" value="KAK8142513.1"/>
    <property type="molecule type" value="Genomic_DNA"/>
</dbReference>
<comment type="caution">
    <text evidence="4">The sequence shown here is derived from an EMBL/GenBank/DDBJ whole genome shotgun (WGS) entry which is preliminary data.</text>
</comment>
<feature type="domain" description="Swiss Army Knife protein DSP-PTPase phosphatase" evidence="3">
    <location>
        <begin position="78"/>
        <end position="171"/>
    </location>
</feature>
<dbReference type="InterPro" id="IPR057023">
    <property type="entry name" value="PTP-SAK"/>
</dbReference>
<protein>
    <recommendedName>
        <fullName evidence="3">Swiss Army Knife protein DSP-PTPase phosphatase domain-containing protein</fullName>
    </recommendedName>
</protein>
<organism evidence="4 5">
    <name type="scientific">Beauveria asiatica</name>
    <dbReference type="NCBI Taxonomy" id="1069075"/>
    <lineage>
        <taxon>Eukaryota</taxon>
        <taxon>Fungi</taxon>
        <taxon>Dikarya</taxon>
        <taxon>Ascomycota</taxon>
        <taxon>Pezizomycotina</taxon>
        <taxon>Sordariomycetes</taxon>
        <taxon>Hypocreomycetidae</taxon>
        <taxon>Hypocreales</taxon>
        <taxon>Cordycipitaceae</taxon>
        <taxon>Beauveria</taxon>
    </lineage>
</organism>
<keyword evidence="1" id="KW-0378">Hydrolase</keyword>
<feature type="signal peptide" evidence="2">
    <location>
        <begin position="1"/>
        <end position="19"/>
    </location>
</feature>
<name>A0AAW0RKL0_9HYPO</name>
<evidence type="ECO:0000256" key="2">
    <source>
        <dbReference type="SAM" id="SignalP"/>
    </source>
</evidence>
<dbReference type="SUPFAM" id="SSF52799">
    <property type="entry name" value="(Phosphotyrosine protein) phosphatases II"/>
    <property type="match status" value="1"/>
</dbReference>
<evidence type="ECO:0000313" key="4">
    <source>
        <dbReference type="EMBL" id="KAK8142513.1"/>
    </source>
</evidence>